<comment type="function">
    <text evidence="5">One of the primary rRNA binding proteins, this protein initially binds near the 5'-end of the 23S rRNA. It is important during the early stages of 50S assembly. It makes multiple contacts with different domains of the 23S rRNA in the assembled 50S subunit and ribosome.</text>
</comment>
<dbReference type="EMBL" id="SOJN01000036">
    <property type="protein sequence ID" value="TET47029.1"/>
    <property type="molecule type" value="Genomic_DNA"/>
</dbReference>
<evidence type="ECO:0000256" key="2">
    <source>
        <dbReference type="ARBA" id="ARBA00022980"/>
    </source>
</evidence>
<keyword evidence="5" id="KW-0699">rRNA-binding</keyword>
<comment type="caution">
    <text evidence="6">The sequence shown here is derived from an EMBL/GenBank/DDBJ whole genome shotgun (WGS) entry which is preliminary data.</text>
</comment>
<dbReference type="Proteomes" id="UP000315525">
    <property type="component" value="Unassembled WGS sequence"/>
</dbReference>
<evidence type="ECO:0000313" key="7">
    <source>
        <dbReference type="Proteomes" id="UP000315525"/>
    </source>
</evidence>
<name>A0A523UXA7_UNCT6</name>
<dbReference type="GO" id="GO:0003735">
    <property type="term" value="F:structural constituent of ribosome"/>
    <property type="evidence" value="ECO:0007669"/>
    <property type="project" value="InterPro"/>
</dbReference>
<dbReference type="GO" id="GO:0019843">
    <property type="term" value="F:rRNA binding"/>
    <property type="evidence" value="ECO:0007669"/>
    <property type="project" value="UniProtKB-UniRule"/>
</dbReference>
<dbReference type="InterPro" id="IPR002136">
    <property type="entry name" value="Ribosomal_uL4"/>
</dbReference>
<dbReference type="GO" id="GO:1990904">
    <property type="term" value="C:ribonucleoprotein complex"/>
    <property type="evidence" value="ECO:0007669"/>
    <property type="project" value="UniProtKB-KW"/>
</dbReference>
<evidence type="ECO:0000256" key="5">
    <source>
        <dbReference type="HAMAP-Rule" id="MF_01328"/>
    </source>
</evidence>
<dbReference type="InterPro" id="IPR023574">
    <property type="entry name" value="Ribosomal_uL4_dom_sf"/>
</dbReference>
<evidence type="ECO:0000256" key="4">
    <source>
        <dbReference type="ARBA" id="ARBA00035244"/>
    </source>
</evidence>
<dbReference type="NCBIfam" id="TIGR03953">
    <property type="entry name" value="rplD_bact"/>
    <property type="match status" value="1"/>
</dbReference>
<protein>
    <recommendedName>
        <fullName evidence="4 5">Large ribosomal subunit protein uL4</fullName>
    </recommendedName>
</protein>
<dbReference type="HAMAP" id="MF_01328_B">
    <property type="entry name" value="Ribosomal_uL4_B"/>
    <property type="match status" value="1"/>
</dbReference>
<dbReference type="Pfam" id="PF00573">
    <property type="entry name" value="Ribosomal_L4"/>
    <property type="match status" value="1"/>
</dbReference>
<organism evidence="6 7">
    <name type="scientific">candidate division TA06 bacterium</name>
    <dbReference type="NCBI Taxonomy" id="2250710"/>
    <lineage>
        <taxon>Bacteria</taxon>
        <taxon>Bacteria division TA06</taxon>
    </lineage>
</organism>
<reference evidence="6 7" key="1">
    <citation type="submission" date="2019-03" db="EMBL/GenBank/DDBJ databases">
        <title>Metabolic potential of uncultured bacteria and archaea associated with petroleum seepage in deep-sea sediments.</title>
        <authorList>
            <person name="Dong X."/>
            <person name="Hubert C."/>
        </authorList>
    </citation>
    <scope>NUCLEOTIDE SEQUENCE [LARGE SCALE GENOMIC DNA]</scope>
    <source>
        <strain evidence="6">E44_bin18</strain>
    </source>
</reference>
<dbReference type="InterPro" id="IPR013005">
    <property type="entry name" value="Ribosomal_uL4-like"/>
</dbReference>
<evidence type="ECO:0000256" key="3">
    <source>
        <dbReference type="ARBA" id="ARBA00023274"/>
    </source>
</evidence>
<evidence type="ECO:0000256" key="1">
    <source>
        <dbReference type="ARBA" id="ARBA00010528"/>
    </source>
</evidence>
<dbReference type="PANTHER" id="PTHR10746:SF6">
    <property type="entry name" value="LARGE RIBOSOMAL SUBUNIT PROTEIN UL4M"/>
    <property type="match status" value="1"/>
</dbReference>
<keyword evidence="3 5" id="KW-0687">Ribonucleoprotein</keyword>
<dbReference type="GO" id="GO:0005840">
    <property type="term" value="C:ribosome"/>
    <property type="evidence" value="ECO:0007669"/>
    <property type="project" value="UniProtKB-KW"/>
</dbReference>
<comment type="function">
    <text evidence="5">Forms part of the polypeptide exit tunnel.</text>
</comment>
<dbReference type="PANTHER" id="PTHR10746">
    <property type="entry name" value="50S RIBOSOMAL PROTEIN L4"/>
    <property type="match status" value="1"/>
</dbReference>
<accession>A0A523UXA7</accession>
<dbReference type="SUPFAM" id="SSF52166">
    <property type="entry name" value="Ribosomal protein L4"/>
    <property type="match status" value="1"/>
</dbReference>
<evidence type="ECO:0000313" key="6">
    <source>
        <dbReference type="EMBL" id="TET47029.1"/>
    </source>
</evidence>
<proteinExistence type="inferred from homology"/>
<comment type="subunit">
    <text evidence="5">Part of the 50S ribosomal subunit.</text>
</comment>
<dbReference type="AlphaFoldDB" id="A0A523UXA7"/>
<sequence length="210" mass="23071">MHKATSYTQDGKKTGEFDLPDSIFGALVKEGALYYTLKGYLANIRRGTASTKTKGDVAYSGAKPWRQKGTGRARVGTRGSPIWVGGGVAMGPKPRDYSSSVPRKVRRIALKSALTSLASEGRVVVIEDLQIEKPRTKTLVELMQKLEIPSDSKCLILIHQKCDNVKLSARNLPNVVLKMAKDLNALDVMKCNRLLATRKSVDQLEEVLSK</sequence>
<keyword evidence="5" id="KW-0694">RNA-binding</keyword>
<comment type="similarity">
    <text evidence="1 5">Belongs to the universal ribosomal protein uL4 family.</text>
</comment>
<gene>
    <name evidence="5 6" type="primary">rplD</name>
    <name evidence="6" type="ORF">E3J62_02675</name>
</gene>
<dbReference type="Gene3D" id="3.40.1370.10">
    <property type="match status" value="1"/>
</dbReference>
<dbReference type="GO" id="GO:0006412">
    <property type="term" value="P:translation"/>
    <property type="evidence" value="ECO:0007669"/>
    <property type="project" value="UniProtKB-UniRule"/>
</dbReference>
<keyword evidence="2 5" id="KW-0689">Ribosomal protein</keyword>